<dbReference type="Gene3D" id="3.40.30.10">
    <property type="entry name" value="Glutaredoxin"/>
    <property type="match status" value="1"/>
</dbReference>
<accession>A0A927AVQ2</accession>
<dbReference type="RefSeq" id="WP_190892509.1">
    <property type="nucleotide sequence ID" value="NZ_JACWZY010000049.1"/>
</dbReference>
<reference evidence="6" key="1">
    <citation type="submission" date="2020-09" db="EMBL/GenBank/DDBJ databases">
        <authorList>
            <person name="Kim M.K."/>
        </authorList>
    </citation>
    <scope>NUCLEOTIDE SEQUENCE</scope>
    <source>
        <strain evidence="6">BT702</strain>
    </source>
</reference>
<evidence type="ECO:0000256" key="4">
    <source>
        <dbReference type="ARBA" id="ARBA00023284"/>
    </source>
</evidence>
<dbReference type="AlphaFoldDB" id="A0A927AVQ2"/>
<proteinExistence type="predicted"/>
<evidence type="ECO:0000256" key="2">
    <source>
        <dbReference type="ARBA" id="ARBA00022748"/>
    </source>
</evidence>
<organism evidence="6 7">
    <name type="scientific">Spirosoma profusum</name>
    <dbReference type="NCBI Taxonomy" id="2771354"/>
    <lineage>
        <taxon>Bacteria</taxon>
        <taxon>Pseudomonadati</taxon>
        <taxon>Bacteroidota</taxon>
        <taxon>Cytophagia</taxon>
        <taxon>Cytophagales</taxon>
        <taxon>Cytophagaceae</taxon>
        <taxon>Spirosoma</taxon>
    </lineage>
</organism>
<dbReference type="PANTHER" id="PTHR42852:SF6">
    <property type="entry name" value="THIOL:DISULFIDE INTERCHANGE PROTEIN DSBE"/>
    <property type="match status" value="1"/>
</dbReference>
<dbReference type="EMBL" id="JACWZY010000049">
    <property type="protein sequence ID" value="MBD2705256.1"/>
    <property type="molecule type" value="Genomic_DNA"/>
</dbReference>
<dbReference type="InterPro" id="IPR036249">
    <property type="entry name" value="Thioredoxin-like_sf"/>
</dbReference>
<comment type="caution">
    <text evidence="6">The sequence shown here is derived from an EMBL/GenBank/DDBJ whole genome shotgun (WGS) entry which is preliminary data.</text>
</comment>
<comment type="subcellular location">
    <subcellularLocation>
        <location evidence="1">Cell envelope</location>
    </subcellularLocation>
</comment>
<dbReference type="SUPFAM" id="SSF52833">
    <property type="entry name" value="Thioredoxin-like"/>
    <property type="match status" value="1"/>
</dbReference>
<name>A0A927AVQ2_9BACT</name>
<gene>
    <name evidence="6" type="ORF">IC229_31855</name>
</gene>
<dbReference type="GO" id="GO:0017004">
    <property type="term" value="P:cytochrome complex assembly"/>
    <property type="evidence" value="ECO:0007669"/>
    <property type="project" value="UniProtKB-KW"/>
</dbReference>
<keyword evidence="4" id="KW-0676">Redox-active center</keyword>
<protein>
    <submittedName>
        <fullName evidence="6">Redoxin family protein</fullName>
    </submittedName>
</protein>
<dbReference type="GO" id="GO:0016491">
    <property type="term" value="F:oxidoreductase activity"/>
    <property type="evidence" value="ECO:0007669"/>
    <property type="project" value="InterPro"/>
</dbReference>
<keyword evidence="2" id="KW-0201">Cytochrome c-type biogenesis</keyword>
<evidence type="ECO:0000256" key="1">
    <source>
        <dbReference type="ARBA" id="ARBA00004196"/>
    </source>
</evidence>
<feature type="domain" description="Thioredoxin" evidence="5">
    <location>
        <begin position="294"/>
        <end position="441"/>
    </location>
</feature>
<dbReference type="PROSITE" id="PS51352">
    <property type="entry name" value="THIOREDOXIN_2"/>
    <property type="match status" value="1"/>
</dbReference>
<dbReference type="GO" id="GO:0030313">
    <property type="term" value="C:cell envelope"/>
    <property type="evidence" value="ECO:0007669"/>
    <property type="project" value="UniProtKB-SubCell"/>
</dbReference>
<evidence type="ECO:0000313" key="7">
    <source>
        <dbReference type="Proteomes" id="UP000598820"/>
    </source>
</evidence>
<evidence type="ECO:0000259" key="5">
    <source>
        <dbReference type="PROSITE" id="PS51352"/>
    </source>
</evidence>
<dbReference type="InterPro" id="IPR050553">
    <property type="entry name" value="Thioredoxin_ResA/DsbE_sf"/>
</dbReference>
<dbReference type="InterPro" id="IPR013740">
    <property type="entry name" value="Redoxin"/>
</dbReference>
<evidence type="ECO:0000313" key="6">
    <source>
        <dbReference type="EMBL" id="MBD2705256.1"/>
    </source>
</evidence>
<keyword evidence="7" id="KW-1185">Reference proteome</keyword>
<evidence type="ECO:0000256" key="3">
    <source>
        <dbReference type="ARBA" id="ARBA00023157"/>
    </source>
</evidence>
<dbReference type="Proteomes" id="UP000598820">
    <property type="component" value="Unassembled WGS sequence"/>
</dbReference>
<dbReference type="CDD" id="cd02966">
    <property type="entry name" value="TlpA_like_family"/>
    <property type="match status" value="1"/>
</dbReference>
<sequence>MPQAQTLPLNLVTYHSFPGYDTNSVRDSISVDRNEIYINNPSRTVGKSFLTIADSTYQIVGAPGDTVHLIILAKSGQNPTQPLIAFEGKTKAVQQYYQAKTRLLEDPLQAGMNEGMRAANLVPFQNMMDETYQKQDQFWMAYQNKHTLPDWFKTYETNALNCADAWLRVYMVWYQTEYQKKIQVIPASYYAFKSRIKVKNLTALYHYDYLRFLREQLFWELRQSKQALSSQALLDYAKKELGQNAGAFFEIWELSGSVDNPNWVETQFKKQFPAQFDYLVDYIKQRARYNVKLLQAGDKAPNFALVDANDSLITLSQYKGQVVYLSFWFTTCGGCIGEMPYENKLVEQFKGKPVKIVSICIGTPGAADEQQLRKWKAASKRFGLKTIDLYANRAWAKTLSEKYIVSTYPHYVLISADGKIIENFADRPSQGIAAKIEKALAAGSN</sequence>
<keyword evidence="3" id="KW-1015">Disulfide bond</keyword>
<dbReference type="PANTHER" id="PTHR42852">
    <property type="entry name" value="THIOL:DISULFIDE INTERCHANGE PROTEIN DSBE"/>
    <property type="match status" value="1"/>
</dbReference>
<dbReference type="InterPro" id="IPR013766">
    <property type="entry name" value="Thioredoxin_domain"/>
</dbReference>
<dbReference type="Pfam" id="PF08534">
    <property type="entry name" value="Redoxin"/>
    <property type="match status" value="1"/>
</dbReference>